<dbReference type="PROSITE" id="PS50105">
    <property type="entry name" value="SAM_DOMAIN"/>
    <property type="match status" value="1"/>
</dbReference>
<dbReference type="InterPro" id="IPR013761">
    <property type="entry name" value="SAM/pointed_sf"/>
</dbReference>
<dbReference type="Gene3D" id="1.10.150.50">
    <property type="entry name" value="Transcription Factor, Ets-1"/>
    <property type="match status" value="1"/>
</dbReference>
<dbReference type="InterPro" id="IPR001660">
    <property type="entry name" value="SAM"/>
</dbReference>
<dbReference type="InterPro" id="IPR052268">
    <property type="entry name" value="SAM_domain-containing_protein"/>
</dbReference>
<dbReference type="GO" id="GO:0007169">
    <property type="term" value="P:cell surface receptor protein tyrosine kinase signaling pathway"/>
    <property type="evidence" value="ECO:0007669"/>
    <property type="project" value="TreeGrafter"/>
</dbReference>
<protein>
    <submittedName>
        <fullName evidence="2">Protein aveugle</fullName>
    </submittedName>
</protein>
<evidence type="ECO:0000259" key="1">
    <source>
        <dbReference type="PROSITE" id="PS50105"/>
    </source>
</evidence>
<dbReference type="PANTHER" id="PTHR20843:SF0">
    <property type="entry name" value="PROTEIN AVEUGLE"/>
    <property type="match status" value="1"/>
</dbReference>
<dbReference type="PANTHER" id="PTHR20843">
    <property type="entry name" value="STERILE ALPHA MOTIF DOMAIN CONTAINING PROTEIN 10"/>
    <property type="match status" value="1"/>
</dbReference>
<dbReference type="SMART" id="SM00454">
    <property type="entry name" value="SAM"/>
    <property type="match status" value="1"/>
</dbReference>
<organism evidence="2 3">
    <name type="scientific">Eumeta variegata</name>
    <name type="common">Bagworm moth</name>
    <name type="synonym">Eumeta japonica</name>
    <dbReference type="NCBI Taxonomy" id="151549"/>
    <lineage>
        <taxon>Eukaryota</taxon>
        <taxon>Metazoa</taxon>
        <taxon>Ecdysozoa</taxon>
        <taxon>Arthropoda</taxon>
        <taxon>Hexapoda</taxon>
        <taxon>Insecta</taxon>
        <taxon>Pterygota</taxon>
        <taxon>Neoptera</taxon>
        <taxon>Endopterygota</taxon>
        <taxon>Lepidoptera</taxon>
        <taxon>Glossata</taxon>
        <taxon>Ditrysia</taxon>
        <taxon>Tineoidea</taxon>
        <taxon>Psychidae</taxon>
        <taxon>Oiketicinae</taxon>
        <taxon>Eumeta</taxon>
    </lineage>
</organism>
<comment type="caution">
    <text evidence="2">The sequence shown here is derived from an EMBL/GenBank/DDBJ whole genome shotgun (WGS) entry which is preliminary data.</text>
</comment>
<dbReference type="AlphaFoldDB" id="A0A4C1UMU8"/>
<reference evidence="2 3" key="1">
    <citation type="journal article" date="2019" name="Commun. Biol.">
        <title>The bagworm genome reveals a unique fibroin gene that provides high tensile strength.</title>
        <authorList>
            <person name="Kono N."/>
            <person name="Nakamura H."/>
            <person name="Ohtoshi R."/>
            <person name="Tomita M."/>
            <person name="Numata K."/>
            <person name="Arakawa K."/>
        </authorList>
    </citation>
    <scope>NUCLEOTIDE SEQUENCE [LARGE SCALE GENOMIC DNA]</scope>
</reference>
<evidence type="ECO:0000313" key="3">
    <source>
        <dbReference type="Proteomes" id="UP000299102"/>
    </source>
</evidence>
<feature type="domain" description="SAM" evidence="1">
    <location>
        <begin position="23"/>
        <end position="89"/>
    </location>
</feature>
<dbReference type="SUPFAM" id="SSF47769">
    <property type="entry name" value="SAM/Pointed domain"/>
    <property type="match status" value="1"/>
</dbReference>
<dbReference type="OrthoDB" id="434324at2759"/>
<evidence type="ECO:0000313" key="2">
    <source>
        <dbReference type="EMBL" id="GBP27649.1"/>
    </source>
</evidence>
<keyword evidence="3" id="KW-1185">Reference proteome</keyword>
<gene>
    <name evidence="2" type="primary">ave</name>
    <name evidence="2" type="ORF">EVAR_12693_1</name>
</gene>
<accession>A0A4C1UMU8</accession>
<dbReference type="CDD" id="cd09510">
    <property type="entry name" value="SAM_aveugle-like"/>
    <property type="match status" value="1"/>
</dbReference>
<sequence length="120" mass="14197">MVEDISSNKTKTEATRPKPVSKWTEADVQKWLRRHCSDYYQLYWERFHEHAITGRALVRLNDNTLIRMGVTNREHREAIWREILKLRLKTDILEIIDLGRPHDCHPICDIKTPGNVAISH</sequence>
<dbReference type="GO" id="GO:0009898">
    <property type="term" value="C:cytoplasmic side of plasma membrane"/>
    <property type="evidence" value="ECO:0007669"/>
    <property type="project" value="TreeGrafter"/>
</dbReference>
<proteinExistence type="predicted"/>
<dbReference type="InterPro" id="IPR039144">
    <property type="entry name" value="Aveugle-like_SAM_dom"/>
</dbReference>
<name>A0A4C1UMU8_EUMVA</name>
<dbReference type="Pfam" id="PF07647">
    <property type="entry name" value="SAM_2"/>
    <property type="match status" value="1"/>
</dbReference>
<dbReference type="Proteomes" id="UP000299102">
    <property type="component" value="Unassembled WGS sequence"/>
</dbReference>
<dbReference type="STRING" id="151549.A0A4C1UMU8"/>
<dbReference type="EMBL" id="BGZK01000197">
    <property type="protein sequence ID" value="GBP27649.1"/>
    <property type="molecule type" value="Genomic_DNA"/>
</dbReference>